<name>A0ABV7ZF78_9HELI</name>
<evidence type="ECO:0008006" key="3">
    <source>
        <dbReference type="Google" id="ProtNLM"/>
    </source>
</evidence>
<reference evidence="2" key="1">
    <citation type="journal article" date="2019" name="Int. J. Syst. Evol. Microbiol.">
        <title>The Global Catalogue of Microorganisms (GCM) 10K type strain sequencing project: providing services to taxonomists for standard genome sequencing and annotation.</title>
        <authorList>
            <consortium name="The Broad Institute Genomics Platform"/>
            <consortium name="The Broad Institute Genome Sequencing Center for Infectious Disease"/>
            <person name="Wu L."/>
            <person name="Ma J."/>
        </authorList>
    </citation>
    <scope>NUCLEOTIDE SEQUENCE [LARGE SCALE GENOMIC DNA]</scope>
    <source>
        <strain evidence="2">CCUG 53816</strain>
    </source>
</reference>
<gene>
    <name evidence="1" type="ORF">ACFOPX_01455</name>
</gene>
<accession>A0ABV7ZF78</accession>
<evidence type="ECO:0000313" key="2">
    <source>
        <dbReference type="Proteomes" id="UP001595783"/>
    </source>
</evidence>
<dbReference type="EMBL" id="JBHRZO010000006">
    <property type="protein sequence ID" value="MFC3847203.1"/>
    <property type="molecule type" value="Genomic_DNA"/>
</dbReference>
<sequence length="192" mass="21423">MRVWFYVLLMPLLSGCLNLNLKQTLPRISYYDLNTQSAPSVCANPKHLALVGVWGADLINTKDILLKRTDGQIERSVKEKFVDLPANMLKNMLVLEGMRQCVMVSMSSGNVRIGLKLNVLSLGLVEYKGVYYAQIILSVDTNAQSFMVFKSQEVALKVENKELEIPVTAIRALQHVSTQAIAQVITQLKVSL</sequence>
<dbReference type="Proteomes" id="UP001595783">
    <property type="component" value="Unassembled WGS sequence"/>
</dbReference>
<dbReference type="RefSeq" id="WP_104751728.1">
    <property type="nucleotide sequence ID" value="NZ_FZMF01000005.1"/>
</dbReference>
<comment type="caution">
    <text evidence="1">The sequence shown here is derived from an EMBL/GenBank/DDBJ whole genome shotgun (WGS) entry which is preliminary data.</text>
</comment>
<evidence type="ECO:0000313" key="1">
    <source>
        <dbReference type="EMBL" id="MFC3847203.1"/>
    </source>
</evidence>
<organism evidence="1 2">
    <name type="scientific">Helicobacter baculiformis</name>
    <dbReference type="NCBI Taxonomy" id="427351"/>
    <lineage>
        <taxon>Bacteria</taxon>
        <taxon>Pseudomonadati</taxon>
        <taxon>Campylobacterota</taxon>
        <taxon>Epsilonproteobacteria</taxon>
        <taxon>Campylobacterales</taxon>
        <taxon>Helicobacteraceae</taxon>
        <taxon>Helicobacter</taxon>
    </lineage>
</organism>
<dbReference type="SUPFAM" id="SSF159594">
    <property type="entry name" value="XCC0632-like"/>
    <property type="match status" value="1"/>
</dbReference>
<keyword evidence="2" id="KW-1185">Reference proteome</keyword>
<protein>
    <recommendedName>
        <fullName evidence="3">Outer membrane protein</fullName>
    </recommendedName>
</protein>
<dbReference type="PROSITE" id="PS51257">
    <property type="entry name" value="PROKAR_LIPOPROTEIN"/>
    <property type="match status" value="1"/>
</dbReference>
<proteinExistence type="predicted"/>